<dbReference type="Proteomes" id="UP000231276">
    <property type="component" value="Unassembled WGS sequence"/>
</dbReference>
<organism evidence="2 3">
    <name type="scientific">Candidatus Campbellbacteria bacterium CG22_combo_CG10-13_8_21_14_all_43_18</name>
    <dbReference type="NCBI Taxonomy" id="1974530"/>
    <lineage>
        <taxon>Bacteria</taxon>
        <taxon>Candidatus Campbelliibacteriota</taxon>
    </lineage>
</organism>
<keyword evidence="1" id="KW-0812">Transmembrane</keyword>
<evidence type="ECO:0000313" key="2">
    <source>
        <dbReference type="EMBL" id="PIP86508.1"/>
    </source>
</evidence>
<dbReference type="EMBL" id="PCTS01000022">
    <property type="protein sequence ID" value="PIP86508.1"/>
    <property type="molecule type" value="Genomic_DNA"/>
</dbReference>
<keyword evidence="1" id="KW-0472">Membrane</keyword>
<name>A0A2H0DXB1_9BACT</name>
<reference evidence="2 3" key="1">
    <citation type="submission" date="2017-09" db="EMBL/GenBank/DDBJ databases">
        <title>Depth-based differentiation of microbial function through sediment-hosted aquifers and enrichment of novel symbionts in the deep terrestrial subsurface.</title>
        <authorList>
            <person name="Probst A.J."/>
            <person name="Ladd B."/>
            <person name="Jarett J.K."/>
            <person name="Geller-Mcgrath D.E."/>
            <person name="Sieber C.M."/>
            <person name="Emerson J.B."/>
            <person name="Anantharaman K."/>
            <person name="Thomas B.C."/>
            <person name="Malmstrom R."/>
            <person name="Stieglmeier M."/>
            <person name="Klingl A."/>
            <person name="Woyke T."/>
            <person name="Ryan C.M."/>
            <person name="Banfield J.F."/>
        </authorList>
    </citation>
    <scope>NUCLEOTIDE SEQUENCE [LARGE SCALE GENOMIC DNA]</scope>
    <source>
        <strain evidence="2">CG22_combo_CG10-13_8_21_14_all_43_18</strain>
    </source>
</reference>
<keyword evidence="1" id="KW-1133">Transmembrane helix</keyword>
<feature type="transmembrane region" description="Helical" evidence="1">
    <location>
        <begin position="14"/>
        <end position="33"/>
    </location>
</feature>
<accession>A0A2H0DXB1</accession>
<gene>
    <name evidence="2" type="ORF">COW82_01680</name>
</gene>
<comment type="caution">
    <text evidence="2">The sequence shown here is derived from an EMBL/GenBank/DDBJ whole genome shotgun (WGS) entry which is preliminary data.</text>
</comment>
<protein>
    <submittedName>
        <fullName evidence="2">Uncharacterized protein</fullName>
    </submittedName>
</protein>
<dbReference type="AlphaFoldDB" id="A0A2H0DXB1"/>
<evidence type="ECO:0000313" key="3">
    <source>
        <dbReference type="Proteomes" id="UP000231276"/>
    </source>
</evidence>
<proteinExistence type="predicted"/>
<evidence type="ECO:0000256" key="1">
    <source>
        <dbReference type="SAM" id="Phobius"/>
    </source>
</evidence>
<sequence length="139" mass="14491">MQIFGSMKARATRLLKSLVAYTIVAVLAVVAWIQVGPSANEAEVVLAGKGLVFGTSGHPDAGHCLGTPMLSTVGVLGLPTRVSVFGEENGMWVRFSTTCMSSLGWPVQIYWSGRAKPLKVLALGGGGGTSLESQLASRD</sequence>